<dbReference type="PANTHER" id="PTHR43179">
    <property type="entry name" value="RHAMNOSYLTRANSFERASE WBBL"/>
    <property type="match status" value="1"/>
</dbReference>
<name>A0A395JG79_9GAMM</name>
<accession>A0A395JG79</accession>
<dbReference type="OrthoDB" id="9179784at2"/>
<dbReference type="CDD" id="cd04184">
    <property type="entry name" value="GT2_RfbC_Mx_like"/>
    <property type="match status" value="1"/>
</dbReference>
<evidence type="ECO:0000313" key="3">
    <source>
        <dbReference type="Proteomes" id="UP000253083"/>
    </source>
</evidence>
<sequence>MPDQSKLLELNSTLGLKSGIYQNTEALFRDSTLSNYLQIAISDMFDKVDDKSLFSLDIETQSNTDELRSALSLSQFRFLQAFDLNRVNRVLDLSEDFGGVAHYIADNVGQVDSVKVDSDLARISARRCANKPNVAHISEDLSKLNFPAKHYDLIIIGQLEALAIEDAQFDELLSKLQKSLSPTGVLIANVINSNRFAKWFDPAVQVNDSELAYADLYAPSNAPQTLKELSRKQLRDRLLSADFSAIDIHANFSKGTDCRSLFSEDYLTSSVNGLNHFYRLGSIENPSVNEYLLYKNLVGQKRNLTDLANRYLVIAGASTAHTRELYDNDFSHFPGTGRQAKWRTLTSRARSSTEVIKTALYPDSRDATSSLVQQNLAPQPFYKGKLLVDDWLQALLDDDHLAFEGYVREYTDWLDSLAKTDDFTNIAYDLLPFNLVLNTRGARAFNPIDTEWQINTEFSADFVLFRALFWFAFENKPLLQAYATSNDIYSLGTFIVRYMPNAYQVDDLAPFVELEERIQADIDKQFRANAVSNALLQTFDGDTPEVDDTLSLEAVWGNQQGAVNDAFTQSTKWLKESTTHQSLSLTLSQFDSNYPILRLDPMATNGAFIVHSATLIDEQKSTLWSLPSPDDIASAATLHGVTFSDGVFTALNQDPYLCFDLSDVVKADSTPTLALEIEWLWDAHYSSVLNTLSQAVSDQGAAMGRQSQRLDQYRAEIEYQAQRIEDLLGHRVDLTKMVKDEELRAQRTQARMQGEIKHLNHMLHAQHVRNEELHGYLLMRPTTRAKRIARRWLNRLTGKPMVAVQPAPEAIKPAQDSSPLPRGELIGQNTEDYGLWVRENTLSEQQIESAKAEIEAMAIKPVFSILVPIYNTDPEYLLPMIESVRRQIYPHWQLCLVDDCSPKTYLKQILKHESLQDERISIQLNDTNQGISVTTNDALAMANGDYIALLDHDDEISIDALYENAKVINNNPDVGLIYSDEDKMDMQGNRLEPYFKPDFSPDLLHTNNYVCHFTVIKKAIADEIGGFREGLDGSQDHDIILRAANASKQIVHIPKILYHWRKIPGSTAVVYDAKSYAWEAGRKAVEDILQKQENGVRVEFGSLKGTYRVHRDIQDEPLVSIIVPFKDRPELLDACLNSILNRTSYTNFEIVGVSNSSSEPRTFERMQAFSDADSRVRFVEKNIPFNFSAICNYGVEQAQGNYIVLLNNDIEIISPDWIERMLEHAQRETVGAVGAKLLYPDGRIQHAGVVAGMVGAAGHPHKFFPDNHIGYHGRLHMVYNVSAVTGAMLMVSKKHYHEVGGLDEQGLAVAYNDIDFCLKLLGKGYYNVFTPHAKATHHESISRGYEDTDEKMQRLLTEQRVFLDRWSDFLEAGDPYYNPNLSLKNERFSLRFKD</sequence>
<gene>
    <name evidence="2" type="ORF">DFR28_10886</name>
</gene>
<feature type="domain" description="Glycosyltransferase 2-like" evidence="1">
    <location>
        <begin position="864"/>
        <end position="1024"/>
    </location>
</feature>
<feature type="domain" description="Glycosyltransferase 2-like" evidence="1">
    <location>
        <begin position="1120"/>
        <end position="1239"/>
    </location>
</feature>
<proteinExistence type="predicted"/>
<dbReference type="CDD" id="cd04186">
    <property type="entry name" value="GT_2_like_c"/>
    <property type="match status" value="1"/>
</dbReference>
<evidence type="ECO:0000259" key="1">
    <source>
        <dbReference type="Pfam" id="PF00535"/>
    </source>
</evidence>
<dbReference type="SUPFAM" id="SSF53448">
    <property type="entry name" value="Nucleotide-diphospho-sugar transferases"/>
    <property type="match status" value="2"/>
</dbReference>
<keyword evidence="3" id="KW-1185">Reference proteome</keyword>
<comment type="caution">
    <text evidence="2">The sequence shown here is derived from an EMBL/GenBank/DDBJ whole genome shotgun (WGS) entry which is preliminary data.</text>
</comment>
<dbReference type="InterPro" id="IPR029044">
    <property type="entry name" value="Nucleotide-diphossugar_trans"/>
</dbReference>
<dbReference type="Pfam" id="PF00535">
    <property type="entry name" value="Glycos_transf_2"/>
    <property type="match status" value="2"/>
</dbReference>
<reference evidence="2 3" key="1">
    <citation type="submission" date="2018-06" db="EMBL/GenBank/DDBJ databases">
        <title>Genomic Encyclopedia of Type Strains, Phase IV (KMG-IV): sequencing the most valuable type-strain genomes for metagenomic binning, comparative biology and taxonomic classification.</title>
        <authorList>
            <person name="Goeker M."/>
        </authorList>
    </citation>
    <scope>NUCLEOTIDE SEQUENCE [LARGE SCALE GENOMIC DNA]</scope>
    <source>
        <strain evidence="2 3">DSM 24032</strain>
    </source>
</reference>
<dbReference type="GO" id="GO:0016757">
    <property type="term" value="F:glycosyltransferase activity"/>
    <property type="evidence" value="ECO:0007669"/>
    <property type="project" value="UniProtKB-KW"/>
</dbReference>
<dbReference type="Gene3D" id="3.40.50.150">
    <property type="entry name" value="Vaccinia Virus protein VP39"/>
    <property type="match status" value="1"/>
</dbReference>
<dbReference type="EMBL" id="QNRT01000008">
    <property type="protein sequence ID" value="RBP48357.1"/>
    <property type="molecule type" value="Genomic_DNA"/>
</dbReference>
<dbReference type="Proteomes" id="UP000253083">
    <property type="component" value="Unassembled WGS sequence"/>
</dbReference>
<dbReference type="SUPFAM" id="SSF53335">
    <property type="entry name" value="S-adenosyl-L-methionine-dependent methyltransferases"/>
    <property type="match status" value="1"/>
</dbReference>
<dbReference type="Gene3D" id="3.90.550.10">
    <property type="entry name" value="Spore Coat Polysaccharide Biosynthesis Protein SpsA, Chain A"/>
    <property type="match status" value="2"/>
</dbReference>
<dbReference type="InParanoid" id="A0A395JG79"/>
<dbReference type="InterPro" id="IPR001173">
    <property type="entry name" value="Glyco_trans_2-like"/>
</dbReference>
<keyword evidence="2" id="KW-0808">Transferase</keyword>
<dbReference type="InterPro" id="IPR029063">
    <property type="entry name" value="SAM-dependent_MTases_sf"/>
</dbReference>
<dbReference type="PANTHER" id="PTHR43179:SF7">
    <property type="entry name" value="RHAMNOSYLTRANSFERASE WBBL"/>
    <property type="match status" value="1"/>
</dbReference>
<dbReference type="RefSeq" id="WP_113955831.1">
    <property type="nucleotide sequence ID" value="NZ_QNRT01000008.1"/>
</dbReference>
<evidence type="ECO:0000313" key="2">
    <source>
        <dbReference type="EMBL" id="RBP48357.1"/>
    </source>
</evidence>
<protein>
    <submittedName>
        <fullName evidence="2">GT2 family glycosyltransferase</fullName>
    </submittedName>
</protein>
<organism evidence="2 3">
    <name type="scientific">Arenicella xantha</name>
    <dbReference type="NCBI Taxonomy" id="644221"/>
    <lineage>
        <taxon>Bacteria</taxon>
        <taxon>Pseudomonadati</taxon>
        <taxon>Pseudomonadota</taxon>
        <taxon>Gammaproteobacteria</taxon>
        <taxon>Arenicellales</taxon>
        <taxon>Arenicellaceae</taxon>
        <taxon>Arenicella</taxon>
    </lineage>
</organism>